<dbReference type="FunFam" id="1.25.40.10:FF:000090">
    <property type="entry name" value="Pentatricopeptide repeat-containing protein, chloroplastic"/>
    <property type="match status" value="1"/>
</dbReference>
<dbReference type="AlphaFoldDB" id="A0A7I8KE13"/>
<evidence type="ECO:0000256" key="1">
    <source>
        <dbReference type="ARBA" id="ARBA00022737"/>
    </source>
</evidence>
<accession>A0A7I8KE13</accession>
<dbReference type="Proteomes" id="UP000663760">
    <property type="component" value="Chromosome 5"/>
</dbReference>
<dbReference type="InterPro" id="IPR002885">
    <property type="entry name" value="PPR_rpt"/>
</dbReference>
<dbReference type="FunFam" id="1.25.40.10:FF:000125">
    <property type="entry name" value="Pentatricopeptide repeat-containing protein"/>
    <property type="match status" value="1"/>
</dbReference>
<feature type="repeat" description="PPR" evidence="2">
    <location>
        <begin position="283"/>
        <end position="317"/>
    </location>
</feature>
<organism evidence="3 4">
    <name type="scientific">Spirodela intermedia</name>
    <name type="common">Intermediate duckweed</name>
    <dbReference type="NCBI Taxonomy" id="51605"/>
    <lineage>
        <taxon>Eukaryota</taxon>
        <taxon>Viridiplantae</taxon>
        <taxon>Streptophyta</taxon>
        <taxon>Embryophyta</taxon>
        <taxon>Tracheophyta</taxon>
        <taxon>Spermatophyta</taxon>
        <taxon>Magnoliopsida</taxon>
        <taxon>Liliopsida</taxon>
        <taxon>Araceae</taxon>
        <taxon>Lemnoideae</taxon>
        <taxon>Spirodela</taxon>
    </lineage>
</organism>
<evidence type="ECO:0000313" key="3">
    <source>
        <dbReference type="EMBL" id="CAA7395883.1"/>
    </source>
</evidence>
<dbReference type="InterPro" id="IPR046960">
    <property type="entry name" value="PPR_At4g14850-like_plant"/>
</dbReference>
<feature type="repeat" description="PPR" evidence="2">
    <location>
        <begin position="384"/>
        <end position="418"/>
    </location>
</feature>
<feature type="repeat" description="PPR" evidence="2">
    <location>
        <begin position="252"/>
        <end position="282"/>
    </location>
</feature>
<feature type="repeat" description="PPR" evidence="2">
    <location>
        <begin position="419"/>
        <end position="454"/>
    </location>
</feature>
<dbReference type="PROSITE" id="PS51375">
    <property type="entry name" value="PPR"/>
    <property type="match status" value="5"/>
</dbReference>
<keyword evidence="4" id="KW-1185">Reference proteome</keyword>
<evidence type="ECO:0000313" key="4">
    <source>
        <dbReference type="Proteomes" id="UP000663760"/>
    </source>
</evidence>
<evidence type="ECO:0000256" key="2">
    <source>
        <dbReference type="PROSITE-ProRule" id="PRU00708"/>
    </source>
</evidence>
<dbReference type="GO" id="GO:0003723">
    <property type="term" value="F:RNA binding"/>
    <property type="evidence" value="ECO:0007669"/>
    <property type="project" value="InterPro"/>
</dbReference>
<dbReference type="PANTHER" id="PTHR47926">
    <property type="entry name" value="PENTATRICOPEPTIDE REPEAT-CONTAINING PROTEIN"/>
    <property type="match status" value="1"/>
</dbReference>
<dbReference type="InterPro" id="IPR046848">
    <property type="entry name" value="E_motif"/>
</dbReference>
<dbReference type="GO" id="GO:0009451">
    <property type="term" value="P:RNA modification"/>
    <property type="evidence" value="ECO:0007669"/>
    <property type="project" value="InterPro"/>
</dbReference>
<sequence length="563" mass="60414">MRVPTSTAASALRHHRNNRVDALAAILQTCAAAASLSAVRQAHARVLRVGLHGNNSLAATLLVLYAALSPSPLPALRVFSSVPSPALSLFNRAIRAFSSGGSAAALLALRLYSQMPRRKISPDNFTIPFVLNSCAALLDLSAGGEAHSRAVRSGCMGFLPVPNALIDMYGKCGALESARRLFDEMAARDVVSYNALLGAHAKTGGDMASARRLFNDMPQRNVITWNAMLVGHVNGGDLRSARAVFDAMPARDVVSWTTMLVGYTKNRLLDEARVLFDVMPERNLISWTAMITGYAQNGRPHEALELFRAMDRAGVRADAVATTGAVSAVAQLGSADLAHWVAAYADRRGIERNQHLLTALVDMHAKCGSLEAARECFEQIPSPDSFAYSALINGLAAHGRGGEALKLFRRMQSGGVGADAITFVGVLNACSHAGLVDEGLSFWDAMVRRHGVEPTAEHYACVVDMLGRAGRLQEAHELIRAMPAEPYAGALGALLSACRTYDEVGIAEVVAGELFELEPENTGNYMLLWSIYAGRGRWADAERVREAMSEKGVKKLPGFCWSS</sequence>
<reference evidence="3" key="1">
    <citation type="submission" date="2020-02" db="EMBL/GenBank/DDBJ databases">
        <authorList>
            <person name="Scholz U."/>
            <person name="Mascher M."/>
            <person name="Fiebig A."/>
        </authorList>
    </citation>
    <scope>NUCLEOTIDE SEQUENCE</scope>
</reference>
<dbReference type="InterPro" id="IPR011990">
    <property type="entry name" value="TPR-like_helical_dom_sf"/>
</dbReference>
<dbReference type="Pfam" id="PF01535">
    <property type="entry name" value="PPR"/>
    <property type="match status" value="7"/>
</dbReference>
<dbReference type="NCBIfam" id="TIGR00756">
    <property type="entry name" value="PPR"/>
    <property type="match status" value="6"/>
</dbReference>
<protein>
    <submittedName>
        <fullName evidence="3">Uncharacterized protein</fullName>
    </submittedName>
</protein>
<gene>
    <name evidence="3" type="ORF">SI8410_05006546</name>
</gene>
<dbReference type="Gene3D" id="1.25.40.10">
    <property type="entry name" value="Tetratricopeptide repeat domain"/>
    <property type="match status" value="3"/>
</dbReference>
<feature type="repeat" description="PPR" evidence="2">
    <location>
        <begin position="189"/>
        <end position="224"/>
    </location>
</feature>
<dbReference type="EMBL" id="LR746268">
    <property type="protein sequence ID" value="CAA7395883.1"/>
    <property type="molecule type" value="Genomic_DNA"/>
</dbReference>
<name>A0A7I8KE13_SPIIN</name>
<dbReference type="OrthoDB" id="185373at2759"/>
<dbReference type="Pfam" id="PF13041">
    <property type="entry name" value="PPR_2"/>
    <property type="match status" value="1"/>
</dbReference>
<dbReference type="SUPFAM" id="SSF48452">
    <property type="entry name" value="TPR-like"/>
    <property type="match status" value="1"/>
</dbReference>
<dbReference type="PANTHER" id="PTHR47926:SF509">
    <property type="entry name" value="(WILD MALAYSIAN BANANA) HYPOTHETICAL PROTEIN"/>
    <property type="match status" value="1"/>
</dbReference>
<dbReference type="GO" id="GO:0048731">
    <property type="term" value="P:system development"/>
    <property type="evidence" value="ECO:0007669"/>
    <property type="project" value="UniProtKB-ARBA"/>
</dbReference>
<dbReference type="Pfam" id="PF20431">
    <property type="entry name" value="E_motif"/>
    <property type="match status" value="1"/>
</dbReference>
<proteinExistence type="predicted"/>
<keyword evidence="1" id="KW-0677">Repeat</keyword>